<name>A0ABY0HF95_9PEZI</name>
<protein>
    <recommendedName>
        <fullName evidence="2">ARB-07466-like C-terminal domain-containing protein</fullName>
    </recommendedName>
</protein>
<organism evidence="3 4">
    <name type="scientific">Monosporascus cannonballus</name>
    <dbReference type="NCBI Taxonomy" id="155416"/>
    <lineage>
        <taxon>Eukaryota</taxon>
        <taxon>Fungi</taxon>
        <taxon>Dikarya</taxon>
        <taxon>Ascomycota</taxon>
        <taxon>Pezizomycotina</taxon>
        <taxon>Sordariomycetes</taxon>
        <taxon>Xylariomycetidae</taxon>
        <taxon>Xylariales</taxon>
        <taxon>Xylariales incertae sedis</taxon>
        <taxon>Monosporascus</taxon>
    </lineage>
</organism>
<dbReference type="EMBL" id="QJNS01000032">
    <property type="protein sequence ID" value="RYO92088.1"/>
    <property type="molecule type" value="Genomic_DNA"/>
</dbReference>
<gene>
    <name evidence="3" type="ORF">DL762_001823</name>
</gene>
<evidence type="ECO:0000313" key="4">
    <source>
        <dbReference type="Proteomes" id="UP000294003"/>
    </source>
</evidence>
<evidence type="ECO:0000259" key="2">
    <source>
        <dbReference type="Pfam" id="PF26571"/>
    </source>
</evidence>
<feature type="chain" id="PRO_5045934840" description="ARB-07466-like C-terminal domain-containing protein" evidence="1">
    <location>
        <begin position="20"/>
        <end position="240"/>
    </location>
</feature>
<evidence type="ECO:0000313" key="3">
    <source>
        <dbReference type="EMBL" id="RYO92088.1"/>
    </source>
</evidence>
<keyword evidence="1" id="KW-0732">Signal</keyword>
<dbReference type="Pfam" id="PF26571">
    <property type="entry name" value="VldE"/>
    <property type="match status" value="1"/>
</dbReference>
<sequence length="240" mass="25258">MHFQSTLLSVALVGGQAFAAVNEPCIGQNGAAGVCLSTSSCSSSGGTSITGACPWDPAGIRCCTKSSCNNGSNGNCRWRSDCAGSTTANQCPGPSAFRCCSSKASGFGGYSAPRIPSVGSCKANAVAGARAVVAAFPGRVREIGCFRSNCACSTSDHCCGNAIDFMCSDAGGAATMSGREIAEWVMNRASAQRVKYIIWGQKIWNPSRDSVKPWTRWRTMEDRNSITQNHWDHVHISYNS</sequence>
<reference evidence="3 4" key="1">
    <citation type="submission" date="2018-06" db="EMBL/GenBank/DDBJ databases">
        <title>Complete Genomes of Monosporascus.</title>
        <authorList>
            <person name="Robinson A.J."/>
            <person name="Natvig D.O."/>
        </authorList>
    </citation>
    <scope>NUCLEOTIDE SEQUENCE [LARGE SCALE GENOMIC DNA]</scope>
    <source>
        <strain evidence="3 4">CBS 609.92</strain>
    </source>
</reference>
<feature type="signal peptide" evidence="1">
    <location>
        <begin position="1"/>
        <end position="19"/>
    </location>
</feature>
<comment type="caution">
    <text evidence="3">The sequence shown here is derived from an EMBL/GenBank/DDBJ whole genome shotgun (WGS) entry which is preliminary data.</text>
</comment>
<feature type="domain" description="ARB-07466-like C-terminal" evidence="2">
    <location>
        <begin position="119"/>
        <end position="231"/>
    </location>
</feature>
<dbReference type="InterPro" id="IPR058593">
    <property type="entry name" value="ARB_07466-like_C"/>
</dbReference>
<proteinExistence type="predicted"/>
<dbReference type="Proteomes" id="UP000294003">
    <property type="component" value="Unassembled WGS sequence"/>
</dbReference>
<evidence type="ECO:0000256" key="1">
    <source>
        <dbReference type="SAM" id="SignalP"/>
    </source>
</evidence>
<accession>A0ABY0HF95</accession>
<keyword evidence="4" id="KW-1185">Reference proteome</keyword>